<proteinExistence type="predicted"/>
<gene>
    <name evidence="2" type="ORF">CSC2_09340</name>
</gene>
<keyword evidence="1" id="KW-1133">Transmembrane helix</keyword>
<keyword evidence="1" id="KW-0472">Membrane</keyword>
<dbReference type="EMBL" id="BMBA01000001">
    <property type="protein sequence ID" value="GFZ30408.1"/>
    <property type="molecule type" value="Genomic_DNA"/>
</dbReference>
<dbReference type="RefSeq" id="WP_206868380.1">
    <property type="nucleotide sequence ID" value="NZ_BMBA01000001.1"/>
</dbReference>
<reference evidence="2 3" key="1">
    <citation type="journal article" date="2021" name="Int. J. Syst. Evol. Microbiol.">
        <title>Clostridium zeae sp. nov., isolated from corn silage.</title>
        <authorList>
            <person name="Kobayashi H."/>
            <person name="Tanizawa Y."/>
            <person name="Yagura M."/>
            <person name="Sakamoto M."/>
            <person name="Ohkuma M."/>
            <person name="Tohno M."/>
        </authorList>
    </citation>
    <scope>NUCLEOTIDE SEQUENCE [LARGE SCALE GENOMIC DNA]</scope>
    <source>
        <strain evidence="2 3">CSC2</strain>
    </source>
</reference>
<protein>
    <submittedName>
        <fullName evidence="2">Uncharacterized protein</fullName>
    </submittedName>
</protein>
<keyword evidence="1" id="KW-0812">Transmembrane</keyword>
<keyword evidence="3" id="KW-1185">Reference proteome</keyword>
<evidence type="ECO:0000313" key="2">
    <source>
        <dbReference type="EMBL" id="GFZ30408.1"/>
    </source>
</evidence>
<organism evidence="2 3">
    <name type="scientific">Clostridium zeae</name>
    <dbReference type="NCBI Taxonomy" id="2759022"/>
    <lineage>
        <taxon>Bacteria</taxon>
        <taxon>Bacillati</taxon>
        <taxon>Bacillota</taxon>
        <taxon>Clostridia</taxon>
        <taxon>Eubacteriales</taxon>
        <taxon>Clostridiaceae</taxon>
        <taxon>Clostridium</taxon>
    </lineage>
</organism>
<evidence type="ECO:0000256" key="1">
    <source>
        <dbReference type="SAM" id="Phobius"/>
    </source>
</evidence>
<feature type="transmembrane region" description="Helical" evidence="1">
    <location>
        <begin position="60"/>
        <end position="86"/>
    </location>
</feature>
<name>A0ABQ1E7B7_9CLOT</name>
<sequence length="158" mass="18634">MFNKYLIEFIINLILFSFTSIMIPICIYILFKDHRSKQRIAHSSYSYLHFDYKPSKIKTILFYFSNGFMAVALLICFKIIIIPMYMDLPSLVSGNYNYVEGIVYRNDYGKGYSSIYINDSDVPIKEAHFFKSNISENYKYKITFLKHSGFIIKADKIE</sequence>
<dbReference type="Proteomes" id="UP000663802">
    <property type="component" value="Unassembled WGS sequence"/>
</dbReference>
<feature type="transmembrane region" description="Helical" evidence="1">
    <location>
        <begin position="6"/>
        <end position="31"/>
    </location>
</feature>
<accession>A0ABQ1E7B7</accession>
<comment type="caution">
    <text evidence="2">The sequence shown here is derived from an EMBL/GenBank/DDBJ whole genome shotgun (WGS) entry which is preliminary data.</text>
</comment>
<evidence type="ECO:0000313" key="3">
    <source>
        <dbReference type="Proteomes" id="UP000663802"/>
    </source>
</evidence>